<proteinExistence type="predicted"/>
<sequence length="260" mass="30318">MFSIFKKTEFTNELKHSFEQTLSFCGASFRVERDLISDESPIENFPFDTQFAIFSKRLNHLSPNGADELYALLTESLTDLKEDEEWQEHIESLELSELVDCYLSSVPDHQRDLVIQSLYFYDHSGVAFSVTPFSCRFDSGQAGFVFAKVEHLKEFESLKPYVGNWPSLKMYWLGLVAKSLNDVNSWLNGDVYSVQMSLPNDETFYSFQCYDFDDIASAFESLLPELEYYHKQVAKRAYQRLKQYINNRVPLIYRKLPQSV</sequence>
<name>A0ABR9Z8E2_VIBAN</name>
<dbReference type="EMBL" id="RDPI01000019">
    <property type="protein sequence ID" value="MBF4374547.1"/>
    <property type="molecule type" value="Genomic_DNA"/>
</dbReference>
<reference evidence="1 2" key="1">
    <citation type="journal article" date="2021" name="PeerJ">
        <title>Analysis of 44 Vibrio anguillarum genomes reveals high genetic diversity.</title>
        <authorList>
            <person name="Hansen M.J."/>
            <person name="Dalsgaard I."/>
        </authorList>
    </citation>
    <scope>NUCLEOTIDE SEQUENCE [LARGE SCALE GENOMIC DNA]</scope>
    <source>
        <strain evidence="1 2">040915-1/1B</strain>
    </source>
</reference>
<evidence type="ECO:0000313" key="2">
    <source>
        <dbReference type="Proteomes" id="UP000726136"/>
    </source>
</evidence>
<gene>
    <name evidence="1" type="ORF">EAY46_15865</name>
</gene>
<evidence type="ECO:0000313" key="1">
    <source>
        <dbReference type="EMBL" id="MBF4374547.1"/>
    </source>
</evidence>
<comment type="caution">
    <text evidence="1">The sequence shown here is derived from an EMBL/GenBank/DDBJ whole genome shotgun (WGS) entry which is preliminary data.</text>
</comment>
<dbReference type="RefSeq" id="WP_194663935.1">
    <property type="nucleotide sequence ID" value="NZ_RDPI01000019.1"/>
</dbReference>
<protein>
    <submittedName>
        <fullName evidence="1">Uncharacterized protein</fullName>
    </submittedName>
</protein>
<keyword evidence="2" id="KW-1185">Reference proteome</keyword>
<dbReference type="Proteomes" id="UP000726136">
    <property type="component" value="Unassembled WGS sequence"/>
</dbReference>
<accession>A0ABR9Z8E2</accession>
<organism evidence="1 2">
    <name type="scientific">Vibrio anguillarum</name>
    <name type="common">Listonella anguillarum</name>
    <dbReference type="NCBI Taxonomy" id="55601"/>
    <lineage>
        <taxon>Bacteria</taxon>
        <taxon>Pseudomonadati</taxon>
        <taxon>Pseudomonadota</taxon>
        <taxon>Gammaproteobacteria</taxon>
        <taxon>Vibrionales</taxon>
        <taxon>Vibrionaceae</taxon>
        <taxon>Vibrio</taxon>
    </lineage>
</organism>